<comment type="caution">
    <text evidence="1">The sequence shown here is derived from an EMBL/GenBank/DDBJ whole genome shotgun (WGS) entry which is preliminary data.</text>
</comment>
<protein>
    <submittedName>
        <fullName evidence="1">Uncharacterized protein</fullName>
    </submittedName>
</protein>
<keyword evidence="2" id="KW-1185">Reference proteome</keyword>
<dbReference type="Proteomes" id="UP001642409">
    <property type="component" value="Unassembled WGS sequence"/>
</dbReference>
<name>A0ABP1IL33_9EUKA</name>
<organism evidence="1 2">
    <name type="scientific">Hexamita inflata</name>
    <dbReference type="NCBI Taxonomy" id="28002"/>
    <lineage>
        <taxon>Eukaryota</taxon>
        <taxon>Metamonada</taxon>
        <taxon>Diplomonadida</taxon>
        <taxon>Hexamitidae</taxon>
        <taxon>Hexamitinae</taxon>
        <taxon>Hexamita</taxon>
    </lineage>
</organism>
<evidence type="ECO:0000313" key="2">
    <source>
        <dbReference type="Proteomes" id="UP001642409"/>
    </source>
</evidence>
<reference evidence="1 2" key="1">
    <citation type="submission" date="2024-07" db="EMBL/GenBank/DDBJ databases">
        <authorList>
            <person name="Akdeniz Z."/>
        </authorList>
    </citation>
    <scope>NUCLEOTIDE SEQUENCE [LARGE SCALE GENOMIC DNA]</scope>
</reference>
<sequence length="244" mass="27589">MKTNQSPRISLTPLANRIDPLDECLIALVGPSDLPRPPSLPSSTRIRQKISGRDYVIQMNKLHQKYQTSRKKQNYRDKSMISKMDIPFSFPGDYHASSVLSQPSLINFISSNLDLNVQQQPHGFQLTNQLMPGDGVIYDNGQQLISGIYSTIFTNKFGGPIYKDAMNPRVSQQVITIDSDDWYVTVCLRFSQVANFVKNNKNLELDLLQLTNEVIEGAKLQLTELQCRELQNSVLISLTSLKIQ</sequence>
<dbReference type="EMBL" id="CAXDID020000080">
    <property type="protein sequence ID" value="CAL6018489.1"/>
    <property type="molecule type" value="Genomic_DNA"/>
</dbReference>
<accession>A0ABP1IL33</accession>
<gene>
    <name evidence="1" type="ORF">HINF_LOCUS26496</name>
</gene>
<evidence type="ECO:0000313" key="1">
    <source>
        <dbReference type="EMBL" id="CAL6018489.1"/>
    </source>
</evidence>
<proteinExistence type="predicted"/>